<feature type="region of interest" description="Disordered" evidence="1">
    <location>
        <begin position="121"/>
        <end position="185"/>
    </location>
</feature>
<name>A0A426Z219_ENSVE</name>
<proteinExistence type="predicted"/>
<dbReference type="EMBL" id="AMZH03008892">
    <property type="protein sequence ID" value="RRT58012.1"/>
    <property type="molecule type" value="Genomic_DNA"/>
</dbReference>
<dbReference type="AlphaFoldDB" id="A0A426Z219"/>
<feature type="compositionally biased region" description="Basic and acidic residues" evidence="1">
    <location>
        <begin position="1"/>
        <end position="14"/>
    </location>
</feature>
<evidence type="ECO:0000313" key="2">
    <source>
        <dbReference type="EMBL" id="RRT58012.1"/>
    </source>
</evidence>
<reference evidence="2 3" key="1">
    <citation type="journal article" date="2014" name="Agronomy (Basel)">
        <title>A Draft Genome Sequence for Ensete ventricosum, the Drought-Tolerant Tree Against Hunger.</title>
        <authorList>
            <person name="Harrison J."/>
            <person name="Moore K.A."/>
            <person name="Paszkiewicz K."/>
            <person name="Jones T."/>
            <person name="Grant M."/>
            <person name="Ambacheew D."/>
            <person name="Muzemil S."/>
            <person name="Studholme D.J."/>
        </authorList>
    </citation>
    <scope>NUCLEOTIDE SEQUENCE [LARGE SCALE GENOMIC DNA]</scope>
</reference>
<protein>
    <submittedName>
        <fullName evidence="2">Uncharacterized protein</fullName>
    </submittedName>
</protein>
<gene>
    <name evidence="2" type="ORF">B296_00030226</name>
</gene>
<comment type="caution">
    <text evidence="2">The sequence shown here is derived from an EMBL/GenBank/DDBJ whole genome shotgun (WGS) entry which is preliminary data.</text>
</comment>
<evidence type="ECO:0000313" key="3">
    <source>
        <dbReference type="Proteomes" id="UP000287651"/>
    </source>
</evidence>
<feature type="compositionally biased region" description="Basic residues" evidence="1">
    <location>
        <begin position="46"/>
        <end position="55"/>
    </location>
</feature>
<evidence type="ECO:0000256" key="1">
    <source>
        <dbReference type="SAM" id="MobiDB-lite"/>
    </source>
</evidence>
<dbReference type="Proteomes" id="UP000287651">
    <property type="component" value="Unassembled WGS sequence"/>
</dbReference>
<sequence>MCGCYDRKGGKEDYNSDNNGWKSHRKQRRLVERAAAMASSWQRRQAVGRRCRRRMTTTSMMGAGGRRQQPTGYDRGSVGGDSGKEEGNVGGEREIVAGGRSRGRRRAWLQQREEKAVGFGEGCGSERAAGSDKGCGGGRQHRGVRQRSTRLGAMGATGASSERRKGEQGSGLVVVRIAMTDGRRQ</sequence>
<accession>A0A426Z219</accession>
<feature type="compositionally biased region" description="Basic residues" evidence="1">
    <location>
        <begin position="139"/>
        <end position="148"/>
    </location>
</feature>
<feature type="compositionally biased region" description="Basic and acidic residues" evidence="1">
    <location>
        <begin position="82"/>
        <end position="95"/>
    </location>
</feature>
<organism evidence="2 3">
    <name type="scientific">Ensete ventricosum</name>
    <name type="common">Abyssinian banana</name>
    <name type="synonym">Musa ensete</name>
    <dbReference type="NCBI Taxonomy" id="4639"/>
    <lineage>
        <taxon>Eukaryota</taxon>
        <taxon>Viridiplantae</taxon>
        <taxon>Streptophyta</taxon>
        <taxon>Embryophyta</taxon>
        <taxon>Tracheophyta</taxon>
        <taxon>Spermatophyta</taxon>
        <taxon>Magnoliopsida</taxon>
        <taxon>Liliopsida</taxon>
        <taxon>Zingiberales</taxon>
        <taxon>Musaceae</taxon>
        <taxon>Ensete</taxon>
    </lineage>
</organism>
<feature type="region of interest" description="Disordered" evidence="1">
    <location>
        <begin position="1"/>
        <end position="109"/>
    </location>
</feature>